<protein>
    <submittedName>
        <fullName evidence="1">Uncharacterized protein</fullName>
    </submittedName>
</protein>
<sequence length="101" mass="11978">IFSFICKIKKCHVQVNTSEINKCYTNCEYITYRHDVDRSIDDTHKNCVYTKYRQDVDRLIDDSRCLSGTDNPCSKTQITYRLAERMLEQLGCLKKMKKEII</sequence>
<accession>A0A0B7BHU1</accession>
<name>A0A0B7BHU1_9EUPU</name>
<evidence type="ECO:0000313" key="1">
    <source>
        <dbReference type="EMBL" id="CEK92488.1"/>
    </source>
</evidence>
<dbReference type="EMBL" id="HACG01045624">
    <property type="protein sequence ID" value="CEK92489.1"/>
    <property type="molecule type" value="Transcribed_RNA"/>
</dbReference>
<organism evidence="1">
    <name type="scientific">Arion vulgaris</name>
    <dbReference type="NCBI Taxonomy" id="1028688"/>
    <lineage>
        <taxon>Eukaryota</taxon>
        <taxon>Metazoa</taxon>
        <taxon>Spiralia</taxon>
        <taxon>Lophotrochozoa</taxon>
        <taxon>Mollusca</taxon>
        <taxon>Gastropoda</taxon>
        <taxon>Heterobranchia</taxon>
        <taxon>Euthyneura</taxon>
        <taxon>Panpulmonata</taxon>
        <taxon>Eupulmonata</taxon>
        <taxon>Stylommatophora</taxon>
        <taxon>Helicina</taxon>
        <taxon>Arionoidea</taxon>
        <taxon>Arionidae</taxon>
        <taxon>Arion</taxon>
    </lineage>
</organism>
<dbReference type="AlphaFoldDB" id="A0A0B7BHU1"/>
<feature type="non-terminal residue" evidence="1">
    <location>
        <position position="1"/>
    </location>
</feature>
<gene>
    <name evidence="1" type="primary">ORF188579</name>
    <name evidence="2" type="synonym">ORF188585</name>
</gene>
<reference evidence="1" key="1">
    <citation type="submission" date="2014-12" db="EMBL/GenBank/DDBJ databases">
        <title>Insight into the proteome of Arion vulgaris.</title>
        <authorList>
            <person name="Aradska J."/>
            <person name="Bulat T."/>
            <person name="Smidak R."/>
            <person name="Sarate P."/>
            <person name="Gangsoo J."/>
            <person name="Sialana F."/>
            <person name="Bilban M."/>
            <person name="Lubec G."/>
        </authorList>
    </citation>
    <scope>NUCLEOTIDE SEQUENCE</scope>
    <source>
        <tissue evidence="1">Skin</tissue>
    </source>
</reference>
<evidence type="ECO:0000313" key="2">
    <source>
        <dbReference type="EMBL" id="CEK92489.1"/>
    </source>
</evidence>
<dbReference type="EMBL" id="HACG01045623">
    <property type="protein sequence ID" value="CEK92488.1"/>
    <property type="molecule type" value="Transcribed_RNA"/>
</dbReference>
<proteinExistence type="predicted"/>